<accession>A0A1W0A4C3</accession>
<reference evidence="3 4" key="1">
    <citation type="journal article" date="2014" name="Genome Biol. Evol.">
        <title>The secreted proteins of Achlya hypogyna and Thraustotheca clavata identify the ancestral oomycete secretome and reveal gene acquisitions by horizontal gene transfer.</title>
        <authorList>
            <person name="Misner I."/>
            <person name="Blouin N."/>
            <person name="Leonard G."/>
            <person name="Richards T.A."/>
            <person name="Lane C.E."/>
        </authorList>
    </citation>
    <scope>NUCLEOTIDE SEQUENCE [LARGE SCALE GENOMIC DNA]</scope>
    <source>
        <strain evidence="3 4">ATCC 34112</strain>
    </source>
</reference>
<keyword evidence="4" id="KW-1185">Reference proteome</keyword>
<keyword evidence="2" id="KW-0472">Membrane</keyword>
<keyword evidence="2" id="KW-0812">Transmembrane</keyword>
<dbReference type="OrthoDB" id="79377at2759"/>
<dbReference type="AlphaFoldDB" id="A0A1W0A4C3"/>
<gene>
    <name evidence="3" type="ORF">THRCLA_02725</name>
</gene>
<evidence type="ECO:0000313" key="4">
    <source>
        <dbReference type="Proteomes" id="UP000243217"/>
    </source>
</evidence>
<dbReference type="Proteomes" id="UP000243217">
    <property type="component" value="Unassembled WGS sequence"/>
</dbReference>
<feature type="region of interest" description="Disordered" evidence="1">
    <location>
        <begin position="85"/>
        <end position="112"/>
    </location>
</feature>
<keyword evidence="2" id="KW-1133">Transmembrane helix</keyword>
<proteinExistence type="predicted"/>
<protein>
    <submittedName>
        <fullName evidence="3">Uncharacterized protein</fullName>
    </submittedName>
</protein>
<feature type="transmembrane region" description="Helical" evidence="2">
    <location>
        <begin position="6"/>
        <end position="29"/>
    </location>
</feature>
<name>A0A1W0A4C3_9STRA</name>
<comment type="caution">
    <text evidence="3">The sequence shown here is derived from an EMBL/GenBank/DDBJ whole genome shotgun (WGS) entry which is preliminary data.</text>
</comment>
<dbReference type="EMBL" id="JNBS01000506">
    <property type="protein sequence ID" value="OQS05095.1"/>
    <property type="molecule type" value="Genomic_DNA"/>
</dbReference>
<sequence>MAENCIPLYVYLVVAIAILTIVMLCLICYRNRKHRLGRKRPIVIASPVCSSPLFNANTSKSLALLELGIPAPPLSLSMSVDIRRGSNSQNETTMSSPGFGESPALPSSDGNVETSTEAMRTFNDQYFVLSQRGQQSETTRRNVDIESSAISNFEEEVDRSSSVWNTFLDEGRSMSVYGGEIPDIDESVDLNNSFLVPPSLADEDAHNEFSLSRINSKVDL</sequence>
<evidence type="ECO:0000256" key="1">
    <source>
        <dbReference type="SAM" id="MobiDB-lite"/>
    </source>
</evidence>
<feature type="compositionally biased region" description="Polar residues" evidence="1">
    <location>
        <begin position="85"/>
        <end position="96"/>
    </location>
</feature>
<organism evidence="3 4">
    <name type="scientific">Thraustotheca clavata</name>
    <dbReference type="NCBI Taxonomy" id="74557"/>
    <lineage>
        <taxon>Eukaryota</taxon>
        <taxon>Sar</taxon>
        <taxon>Stramenopiles</taxon>
        <taxon>Oomycota</taxon>
        <taxon>Saprolegniomycetes</taxon>
        <taxon>Saprolegniales</taxon>
        <taxon>Achlyaceae</taxon>
        <taxon>Thraustotheca</taxon>
    </lineage>
</organism>
<evidence type="ECO:0000313" key="3">
    <source>
        <dbReference type="EMBL" id="OQS05095.1"/>
    </source>
</evidence>
<evidence type="ECO:0000256" key="2">
    <source>
        <dbReference type="SAM" id="Phobius"/>
    </source>
</evidence>